<sequence length="921" mass="105137">MHYLTRAFLSLYTCTLFGPAVFGQETGKSRAAERELTAPDTLITPIQEVEELPSLPDSILQISPEELDSAIQQEIGDITTTINYYAEDSIVSDFRQNKVFLYKGAWFEYGNIRLDADYIIIDWENSELYASGLEDSTGVVQGTPVFKEGNSIYEIRRHMRYNFESQKALISDVVTQQDEGLLRGETVKKTKDGSVYLNKGFYTTCDLVEPHWHISSSKIKSVRGKHVISGPFNLYFNNIPTPLGLPFGVIPDTPEEKTSGIIFPSYGEEQRRGFFLRDFGYYFAFSDYIHTRVTGEIFSKGGYGLKTASVYNKRYRFKGGLNIDYQKFQSPETAEQPLEYDAFWFRWNHNPETRGNSRFSASANFGTKSYNDNILNPGNFQQNQQSDFSSNISYSKTFTGTPFSMSANLRHSQNQVTDEVNLLLPDVAVNMNRQNPFRNIQFEPLKTLNIAWNFNAQNSINNRITPELGVDPDLQQQVEELGQPTAPDVLPFTFANLPQLLRDADNGFRHTVPISSNFSLFRFFTGTASMNFTEIWYLDRINYYYNPAEERLDRILESGFNRINYYNSSFNLATNIYGFYTFKKGSKIEAIRHHMQPTFGFTSTPDFSDPRFGYYQEVQTNSDGRIQRLSRYQGFIYGGAPMGEAKALSINIRNVVEAKVRTESDTAEVDTKKVPILQTLNVSTSYNFAVDSFNLAPVNFNTRTSLFDKRLSVNLSANFDPYATQTFTNGERQVTRRVNAFAWKRGQGLGTIRRASLNLNGSINPSKTEQSPAEVRDELTNEFLNQGGQMNDFVENEINRIANDPSQYIDWSIPWNMNFSYNLSYNKAASGTTNITQAINVSGDLSLSDKWKINFNSGYDVAAARITQTMIGIARDLHCWQMNVNWVPFGRFTSYNIDIRVKSNILRDLKVSRRRSFFDSF</sequence>
<dbReference type="STRING" id="1416801.SAMN05192553_103632"/>
<organism evidence="2 3">
    <name type="scientific">Cyclobacterium xiamenense</name>
    <dbReference type="NCBI Taxonomy" id="1297121"/>
    <lineage>
        <taxon>Bacteria</taxon>
        <taxon>Pseudomonadati</taxon>
        <taxon>Bacteroidota</taxon>
        <taxon>Cytophagia</taxon>
        <taxon>Cytophagales</taxon>
        <taxon>Cyclobacteriaceae</taxon>
        <taxon>Cyclobacterium</taxon>
    </lineage>
</organism>
<dbReference type="InterPro" id="IPR050218">
    <property type="entry name" value="LptD"/>
</dbReference>
<name>A0A1H6YPA5_9BACT</name>
<dbReference type="Proteomes" id="UP000199403">
    <property type="component" value="Unassembled WGS sequence"/>
</dbReference>
<evidence type="ECO:0000313" key="3">
    <source>
        <dbReference type="Proteomes" id="UP000199403"/>
    </source>
</evidence>
<dbReference type="InterPro" id="IPR045659">
    <property type="entry name" value="LptD_2"/>
</dbReference>
<evidence type="ECO:0000259" key="1">
    <source>
        <dbReference type="Pfam" id="PF19838"/>
    </source>
</evidence>
<dbReference type="RefSeq" id="WP_394333691.1">
    <property type="nucleotide sequence ID" value="NZ_FNZH01000003.1"/>
</dbReference>
<dbReference type="GO" id="GO:1990351">
    <property type="term" value="C:transporter complex"/>
    <property type="evidence" value="ECO:0007669"/>
    <property type="project" value="TreeGrafter"/>
</dbReference>
<feature type="domain" description="LPS-assembly protein LptD central" evidence="1">
    <location>
        <begin position="227"/>
        <end position="722"/>
    </location>
</feature>
<proteinExistence type="predicted"/>
<evidence type="ECO:0000313" key="2">
    <source>
        <dbReference type="EMBL" id="SEJ39072.1"/>
    </source>
</evidence>
<dbReference type="PANTHER" id="PTHR30189">
    <property type="entry name" value="LPS-ASSEMBLY PROTEIN"/>
    <property type="match status" value="1"/>
</dbReference>
<dbReference type="AlphaFoldDB" id="A0A1H6YPA5"/>
<dbReference type="EMBL" id="FNZH01000003">
    <property type="protein sequence ID" value="SEJ39072.1"/>
    <property type="molecule type" value="Genomic_DNA"/>
</dbReference>
<gene>
    <name evidence="2" type="ORF">SAMN05192553_103632</name>
</gene>
<reference evidence="3" key="1">
    <citation type="submission" date="2016-10" db="EMBL/GenBank/DDBJ databases">
        <authorList>
            <person name="Varghese N."/>
            <person name="Submissions S."/>
        </authorList>
    </citation>
    <scope>NUCLEOTIDE SEQUENCE [LARGE SCALE GENOMIC DNA]</scope>
    <source>
        <strain evidence="3">IBRC-M 10761</strain>
    </source>
</reference>
<dbReference type="PANTHER" id="PTHR30189:SF1">
    <property type="entry name" value="LPS-ASSEMBLY PROTEIN LPTD"/>
    <property type="match status" value="1"/>
</dbReference>
<protein>
    <recommendedName>
        <fullName evidence="1">LPS-assembly protein LptD central domain-containing protein</fullName>
    </recommendedName>
</protein>
<accession>A0A1H6YPA5</accession>
<dbReference type="Pfam" id="PF19838">
    <property type="entry name" value="LptD_2"/>
    <property type="match status" value="1"/>
</dbReference>
<dbReference type="GO" id="GO:0009279">
    <property type="term" value="C:cell outer membrane"/>
    <property type="evidence" value="ECO:0007669"/>
    <property type="project" value="TreeGrafter"/>
</dbReference>
<keyword evidence="3" id="KW-1185">Reference proteome</keyword>